<comment type="caution">
    <text evidence="3">The sequence shown here is derived from an EMBL/GenBank/DDBJ whole genome shotgun (WGS) entry which is preliminary data.</text>
</comment>
<organism evidence="3 4">
    <name type="scientific">Kibdelosporangium aridum</name>
    <dbReference type="NCBI Taxonomy" id="2030"/>
    <lineage>
        <taxon>Bacteria</taxon>
        <taxon>Bacillati</taxon>
        <taxon>Actinomycetota</taxon>
        <taxon>Actinomycetes</taxon>
        <taxon>Pseudonocardiales</taxon>
        <taxon>Pseudonocardiaceae</taxon>
        <taxon>Kibdelosporangium</taxon>
    </lineage>
</organism>
<proteinExistence type="inferred from homology"/>
<dbReference type="PANTHER" id="PTHR46553">
    <property type="entry name" value="ADENINE NUCLEOTIDE ALPHA HYDROLASES-LIKE SUPERFAMILY PROTEIN"/>
    <property type="match status" value="1"/>
</dbReference>
<evidence type="ECO:0000259" key="2">
    <source>
        <dbReference type="Pfam" id="PF00582"/>
    </source>
</evidence>
<dbReference type="SUPFAM" id="SSF52402">
    <property type="entry name" value="Adenine nucleotide alpha hydrolases-like"/>
    <property type="match status" value="2"/>
</dbReference>
<dbReference type="CDD" id="cd00293">
    <property type="entry name" value="USP-like"/>
    <property type="match status" value="1"/>
</dbReference>
<comment type="similarity">
    <text evidence="1">Belongs to the universal stress protein A family.</text>
</comment>
<dbReference type="OrthoDB" id="3572077at2"/>
<evidence type="ECO:0000313" key="4">
    <source>
        <dbReference type="Proteomes" id="UP000287547"/>
    </source>
</evidence>
<gene>
    <name evidence="3" type="ORF">DMH04_18345</name>
</gene>
<dbReference type="AlphaFoldDB" id="A0A428ZB89"/>
<dbReference type="InterPro" id="IPR014729">
    <property type="entry name" value="Rossmann-like_a/b/a_fold"/>
</dbReference>
<dbReference type="InterPro" id="IPR006015">
    <property type="entry name" value="Universal_stress_UspA"/>
</dbReference>
<feature type="domain" description="UspA" evidence="2">
    <location>
        <begin position="12"/>
        <end position="152"/>
    </location>
</feature>
<evidence type="ECO:0000313" key="3">
    <source>
        <dbReference type="EMBL" id="RSM85250.1"/>
    </source>
</evidence>
<name>A0A428ZB89_KIBAR</name>
<protein>
    <recommendedName>
        <fullName evidence="2">UspA domain-containing protein</fullName>
    </recommendedName>
</protein>
<accession>A0A428ZB89</accession>
<dbReference type="InterPro" id="IPR006016">
    <property type="entry name" value="UspA"/>
</dbReference>
<dbReference type="Gene3D" id="3.40.50.620">
    <property type="entry name" value="HUPs"/>
    <property type="match status" value="2"/>
</dbReference>
<feature type="domain" description="UspA" evidence="2">
    <location>
        <begin position="162"/>
        <end position="299"/>
    </location>
</feature>
<dbReference type="Proteomes" id="UP000287547">
    <property type="component" value="Unassembled WGS sequence"/>
</dbReference>
<dbReference type="Pfam" id="PF00582">
    <property type="entry name" value="Usp"/>
    <property type="match status" value="2"/>
</dbReference>
<dbReference type="PRINTS" id="PR01438">
    <property type="entry name" value="UNVRSLSTRESS"/>
</dbReference>
<reference evidence="3 4" key="1">
    <citation type="submission" date="2018-05" db="EMBL/GenBank/DDBJ databases">
        <title>Evolution of GPA BGCs.</title>
        <authorList>
            <person name="Waglechner N."/>
            <person name="Wright G.D."/>
        </authorList>
    </citation>
    <scope>NUCLEOTIDE SEQUENCE [LARGE SCALE GENOMIC DNA]</scope>
    <source>
        <strain evidence="3 4">A82846</strain>
    </source>
</reference>
<sequence length="300" mass="31979">MSCMDHRDRRHAVVVGFDDSAGSRHAVQWAAAEASARERALVIVHALDLHPAAGAHVRQPVLDPVDRPRRETAIRALSPLVTETRRSAPDLDVVATLSDTDATTAISDITAELDGALIVVGSSGHSALPRMLIGSTAADLVHAARQITVIVRGNENSATDGPVLVGVDGTDFTAKLFDFAFQHAAAHGNTVHAIHALGARWLGLVGPAFNPDRRAAPPGAATAEFARRHLDERRKRYPDVPATFDVVDDRPAQALVDRSDMASLVVVGNRRHGPIRRTVFGSVSHALLYHAKCPVAVVPS</sequence>
<dbReference type="PANTHER" id="PTHR46553:SF3">
    <property type="entry name" value="ADENINE NUCLEOTIDE ALPHA HYDROLASES-LIKE SUPERFAMILY PROTEIN"/>
    <property type="match status" value="1"/>
</dbReference>
<evidence type="ECO:0000256" key="1">
    <source>
        <dbReference type="ARBA" id="ARBA00008791"/>
    </source>
</evidence>
<dbReference type="EMBL" id="QHKI01000013">
    <property type="protein sequence ID" value="RSM85250.1"/>
    <property type="molecule type" value="Genomic_DNA"/>
</dbReference>